<dbReference type="KEGG" id="pez:HWQ56_11340"/>
<keyword evidence="1" id="KW-1133">Transmembrane helix</keyword>
<keyword evidence="1" id="KW-0812">Transmembrane</keyword>
<keyword evidence="3" id="KW-1185">Reference proteome</keyword>
<dbReference type="SUPFAM" id="SSF53254">
    <property type="entry name" value="Phosphoglycerate mutase-like"/>
    <property type="match status" value="1"/>
</dbReference>
<dbReference type="CDD" id="cd07040">
    <property type="entry name" value="HP"/>
    <property type="match status" value="1"/>
</dbReference>
<dbReference type="InterPro" id="IPR029033">
    <property type="entry name" value="His_PPase_superfam"/>
</dbReference>
<sequence>MTPIPRPPRRLLRKVWKGAAVLIVPALIAGFVAWPRSPLDLGEAGNMANARVRQHWAAGDVIVLIRHAERCDRSDDQCLDVTDGITHDGSQAADRIGDGFRALGMANTDVISSPTTRTAQTGHYMFGEANQAQEWLRACSKTHLLQDALAHKQAHRNLILITHSDCISKLQAQLGYEHADASDYGTAFFVRVNHHDKARALGVLAVGGWDTALKNEAR</sequence>
<protein>
    <submittedName>
        <fullName evidence="2">Histidine phosphatase family protein</fullName>
    </submittedName>
</protein>
<accession>A0A7D5HNE1</accession>
<reference evidence="2 3" key="1">
    <citation type="submission" date="2020-06" db="EMBL/GenBank/DDBJ databases">
        <title>Pseudomonas eucalypticola sp. nov., an endophyte of Eucalyptus dunnii leaves with biocontrol ability of eucalyptus leaf blight.</title>
        <authorList>
            <person name="Liu Y."/>
            <person name="Song Z."/>
            <person name="Zeng H."/>
            <person name="Lu M."/>
            <person name="Wang X."/>
            <person name="Lian X."/>
            <person name="Zhang Q."/>
        </authorList>
    </citation>
    <scope>NUCLEOTIDE SEQUENCE [LARGE SCALE GENOMIC DNA]</scope>
    <source>
        <strain evidence="2 3">NP-1</strain>
    </source>
</reference>
<name>A0A7D5HNE1_9PSED</name>
<evidence type="ECO:0000256" key="1">
    <source>
        <dbReference type="SAM" id="Phobius"/>
    </source>
</evidence>
<proteinExistence type="predicted"/>
<gene>
    <name evidence="2" type="ORF">HWQ56_11340</name>
</gene>
<dbReference type="Proteomes" id="UP000509568">
    <property type="component" value="Chromosome"/>
</dbReference>
<organism evidence="2 3">
    <name type="scientific">Pseudomonas eucalypticola</name>
    <dbReference type="NCBI Taxonomy" id="2599595"/>
    <lineage>
        <taxon>Bacteria</taxon>
        <taxon>Pseudomonadati</taxon>
        <taxon>Pseudomonadota</taxon>
        <taxon>Gammaproteobacteria</taxon>
        <taxon>Pseudomonadales</taxon>
        <taxon>Pseudomonadaceae</taxon>
        <taxon>Pseudomonas</taxon>
    </lineage>
</organism>
<keyword evidence="1" id="KW-0472">Membrane</keyword>
<feature type="transmembrane region" description="Helical" evidence="1">
    <location>
        <begin position="15"/>
        <end position="34"/>
    </location>
</feature>
<evidence type="ECO:0000313" key="2">
    <source>
        <dbReference type="EMBL" id="QKZ04348.1"/>
    </source>
</evidence>
<evidence type="ECO:0000313" key="3">
    <source>
        <dbReference type="Proteomes" id="UP000509568"/>
    </source>
</evidence>
<dbReference type="AlphaFoldDB" id="A0A7D5HNE1"/>
<dbReference type="Gene3D" id="3.40.50.1240">
    <property type="entry name" value="Phosphoglycerate mutase-like"/>
    <property type="match status" value="1"/>
</dbReference>
<dbReference type="EMBL" id="CP056030">
    <property type="protein sequence ID" value="QKZ04348.1"/>
    <property type="molecule type" value="Genomic_DNA"/>
</dbReference>
<dbReference type="RefSeq" id="WP_176570533.1">
    <property type="nucleotide sequence ID" value="NZ_CP056030.1"/>
</dbReference>